<accession>A0AAV2WS13</accession>
<organism evidence="1 2">
    <name type="scientific">Mycolicibacterium neoaurum</name>
    <name type="common">Mycobacterium neoaurum</name>
    <dbReference type="NCBI Taxonomy" id="1795"/>
    <lineage>
        <taxon>Bacteria</taxon>
        <taxon>Bacillati</taxon>
        <taxon>Actinomycetota</taxon>
        <taxon>Actinomycetes</taxon>
        <taxon>Mycobacteriales</taxon>
        <taxon>Mycobacteriaceae</taxon>
        <taxon>Mycolicibacterium</taxon>
    </lineage>
</organism>
<gene>
    <name evidence="1" type="ORF">BN1047_04773</name>
</gene>
<protein>
    <submittedName>
        <fullName evidence="1">Uncharacterized protein</fullName>
    </submittedName>
</protein>
<reference evidence="1" key="1">
    <citation type="submission" date="2014-05" db="EMBL/GenBank/DDBJ databases">
        <authorList>
            <person name="Urmite Genomes"/>
        </authorList>
    </citation>
    <scope>NUCLEOTIDE SEQUENCE</scope>
    <source>
        <strain evidence="1">DSM 44074</strain>
    </source>
</reference>
<proteinExistence type="predicted"/>
<dbReference type="EMBL" id="LK021342">
    <property type="protein sequence ID" value="CDQ46859.1"/>
    <property type="molecule type" value="Genomic_DNA"/>
</dbReference>
<sequence>MEVQGIAVEQLGFDDDGEHQCHAAGDDVGLAIMDG</sequence>
<evidence type="ECO:0000313" key="2">
    <source>
        <dbReference type="Proteomes" id="UP000028864"/>
    </source>
</evidence>
<name>A0AAV2WS13_MYCNE</name>
<reference evidence="1" key="2">
    <citation type="submission" date="2015-09" db="EMBL/GenBank/DDBJ databases">
        <title>Draft genome sequence of Mycobacterium neoaurum DSM 44074.</title>
        <authorList>
            <person name="Croce O."/>
            <person name="Robert C."/>
            <person name="Raoult D."/>
            <person name="Drancourt M."/>
        </authorList>
    </citation>
    <scope>NUCLEOTIDE SEQUENCE</scope>
    <source>
        <strain evidence="1">DSM 44074</strain>
    </source>
</reference>
<dbReference type="Proteomes" id="UP000028864">
    <property type="component" value="Unassembled WGS sequence"/>
</dbReference>
<evidence type="ECO:0000313" key="1">
    <source>
        <dbReference type="EMBL" id="CDQ46859.1"/>
    </source>
</evidence>
<dbReference type="AlphaFoldDB" id="A0AAV2WS13"/>